<organism evidence="7 8">
    <name type="scientific">Quadrisphaera granulorum</name>
    <dbReference type="NCBI Taxonomy" id="317664"/>
    <lineage>
        <taxon>Bacteria</taxon>
        <taxon>Bacillati</taxon>
        <taxon>Actinomycetota</taxon>
        <taxon>Actinomycetes</taxon>
        <taxon>Kineosporiales</taxon>
        <taxon>Kineosporiaceae</taxon>
        <taxon>Quadrisphaera</taxon>
    </lineage>
</organism>
<keyword evidence="4" id="KW-0175">Coiled coil</keyword>
<keyword evidence="7" id="KW-0378">Hydrolase</keyword>
<dbReference type="GO" id="GO:0004527">
    <property type="term" value="F:exonuclease activity"/>
    <property type="evidence" value="ECO:0007669"/>
    <property type="project" value="UniProtKB-KW"/>
</dbReference>
<dbReference type="Gene3D" id="3.40.50.300">
    <property type="entry name" value="P-loop containing nucleotide triphosphate hydrolases"/>
    <property type="match status" value="2"/>
</dbReference>
<feature type="compositionally biased region" description="Basic and acidic residues" evidence="5">
    <location>
        <begin position="243"/>
        <end position="256"/>
    </location>
</feature>
<dbReference type="Proteomes" id="UP000245469">
    <property type="component" value="Unassembled WGS sequence"/>
</dbReference>
<keyword evidence="7" id="KW-0269">Exonuclease</keyword>
<evidence type="ECO:0000256" key="2">
    <source>
        <dbReference type="ARBA" id="ARBA00011322"/>
    </source>
</evidence>
<feature type="compositionally biased region" description="Low complexity" evidence="5">
    <location>
        <begin position="607"/>
        <end position="628"/>
    </location>
</feature>
<dbReference type="Pfam" id="PF13558">
    <property type="entry name" value="SbcC_Walker_B"/>
    <property type="match status" value="1"/>
</dbReference>
<evidence type="ECO:0000313" key="8">
    <source>
        <dbReference type="Proteomes" id="UP000245469"/>
    </source>
</evidence>
<feature type="compositionally biased region" description="Low complexity" evidence="5">
    <location>
        <begin position="371"/>
        <end position="397"/>
    </location>
</feature>
<evidence type="ECO:0000259" key="6">
    <source>
        <dbReference type="Pfam" id="PF13476"/>
    </source>
</evidence>
<accession>A0A316AAI9</accession>
<dbReference type="SUPFAM" id="SSF52540">
    <property type="entry name" value="P-loop containing nucleoside triphosphate hydrolases"/>
    <property type="match status" value="1"/>
</dbReference>
<feature type="compositionally biased region" description="Basic and acidic residues" evidence="5">
    <location>
        <begin position="582"/>
        <end position="591"/>
    </location>
</feature>
<evidence type="ECO:0000256" key="5">
    <source>
        <dbReference type="SAM" id="MobiDB-lite"/>
    </source>
</evidence>
<reference evidence="7 8" key="1">
    <citation type="submission" date="2018-03" db="EMBL/GenBank/DDBJ databases">
        <title>Genomic Encyclopedia of Archaeal and Bacterial Type Strains, Phase II (KMG-II): from individual species to whole genera.</title>
        <authorList>
            <person name="Goeker M."/>
        </authorList>
    </citation>
    <scope>NUCLEOTIDE SEQUENCE [LARGE SCALE GENOMIC DNA]</scope>
    <source>
        <strain evidence="7 8">DSM 44889</strain>
    </source>
</reference>
<evidence type="ECO:0000313" key="7">
    <source>
        <dbReference type="EMBL" id="PWJ54703.1"/>
    </source>
</evidence>
<evidence type="ECO:0000256" key="1">
    <source>
        <dbReference type="ARBA" id="ARBA00006930"/>
    </source>
</evidence>
<comment type="similarity">
    <text evidence="1">Belongs to the SMC family. SbcC subfamily.</text>
</comment>
<feature type="region of interest" description="Disordered" evidence="5">
    <location>
        <begin position="371"/>
        <end position="410"/>
    </location>
</feature>
<evidence type="ECO:0000256" key="3">
    <source>
        <dbReference type="ARBA" id="ARBA00013368"/>
    </source>
</evidence>
<evidence type="ECO:0000256" key="4">
    <source>
        <dbReference type="SAM" id="Coils"/>
    </source>
</evidence>
<sequence length="1110" mass="116282">MRLHRLSVQAFGPFAGREHVDFDELSADGLFLLHGRTGAGKTSVLDAVCFALYGAVPGSRATGALDLRSHHAAPDLAPVVELELTASGRRLRVERSPSWTRPKRRGEGTTTEQARTLLAEWAPGAPDAGEDGWRPVSSRNDEASQVLTDVLGMGLPQFATVVLLPQGEFATFLRSGVSDRKALLQRLFSTDRYERAERWLATERARTTAAHEAAAARLAALADRAEQAGAEWASAVSGDDGDGDGHGGDGDGRGRPEPTPQQVLERVRDLAAATHRAALDTEARRLSASLTARDAAAREHHLQAVLERARRTAQVREQQHLLERAAPVVERQRSELAAALAAQALEGHLSALVAAQRAVDQAEHRAATAAARLSAAAGTPAPAGTADTADAGREAAGSQSPERADTSTHADVIADAGRLRERAAEHRLEQGRLAELVELEAVAAERERQARQVAAEHARWAQVQHDLSAALERTGRIHAELSARAQHAAVEAAGAEDTARELERAREALAHARTADQLTLRCDDARRAAATTAAAAMDARTRWLDARQARWEGVAVELAARLHPGSPCPVCGACEHPAPARHDDDAAHLDGSDNGNGSDNDGDDGVDSSTSDVDTSTPHDGSAAASAAAKEEAAQAASERADAAARAAEQQLAALERDAAAARGLAGGTSADDAAHQLERARADAERVRAAQATLAAARTELAALDARRAADAVALEEAAGALARLAERAEQLASSLDRDRARLDAAAGPEGLAARTARLTALADAAEALAAARDAEVAARWRAQEAEDAARRAASEAGFADLTQARAALRDAVQRQELQGAVAAHERAAAAFAAQLAELSRAGDASTATSADTSTHNRVDPVNLVDQPELALRALEEATVHRAAAETAAEDAVRAAERAASAAQQLERLEVEVVRAQEALEPLAKAAEVAADLAKCAEGAGGGNARRMKLSTYVLAARLEQVAAVASDRLEVMSDGRYRLVHTDALERRGAGSGLGLRVLDAWTGLDRDVSTLSGGETFMASLALALGLADVVRAEGGGAPVETLFVDEGFGTLDPESLEEVMGVLEQLRAGGRAVGLVSHVPELRVRVPARLEVQRTSAGSRLSTVLA</sequence>
<dbReference type="EMBL" id="QGDQ01000006">
    <property type="protein sequence ID" value="PWJ54703.1"/>
    <property type="molecule type" value="Genomic_DNA"/>
</dbReference>
<feature type="region of interest" description="Disordered" evidence="5">
    <location>
        <begin position="93"/>
        <end position="113"/>
    </location>
</feature>
<feature type="coiled-coil region" evidence="4">
    <location>
        <begin position="485"/>
        <end position="515"/>
    </location>
</feature>
<dbReference type="PANTHER" id="PTHR32114:SF2">
    <property type="entry name" value="ABC TRANSPORTER ABCH.3"/>
    <property type="match status" value="1"/>
</dbReference>
<dbReference type="GO" id="GO:0006302">
    <property type="term" value="P:double-strand break repair"/>
    <property type="evidence" value="ECO:0007669"/>
    <property type="project" value="InterPro"/>
</dbReference>
<comment type="subunit">
    <text evidence="2">Heterodimer of SbcC and SbcD.</text>
</comment>
<dbReference type="RefSeq" id="WP_170131355.1">
    <property type="nucleotide sequence ID" value="NZ_QGDQ01000006.1"/>
</dbReference>
<feature type="region of interest" description="Disordered" evidence="5">
    <location>
        <begin position="582"/>
        <end position="642"/>
    </location>
</feature>
<feature type="domain" description="Rad50/SbcC-type AAA" evidence="6">
    <location>
        <begin position="5"/>
        <end position="194"/>
    </location>
</feature>
<dbReference type="InterPro" id="IPR027417">
    <property type="entry name" value="P-loop_NTPase"/>
</dbReference>
<dbReference type="InterPro" id="IPR038729">
    <property type="entry name" value="Rad50/SbcC_AAA"/>
</dbReference>
<comment type="caution">
    <text evidence="7">The sequence shown here is derived from an EMBL/GenBank/DDBJ whole genome shotgun (WGS) entry which is preliminary data.</text>
</comment>
<proteinExistence type="inferred from homology"/>
<protein>
    <recommendedName>
        <fullName evidence="3">Nuclease SbcCD subunit C</fullName>
    </recommendedName>
</protein>
<dbReference type="AlphaFoldDB" id="A0A316AAI9"/>
<feature type="coiled-coil region" evidence="4">
    <location>
        <begin position="890"/>
        <end position="927"/>
    </location>
</feature>
<dbReference type="GO" id="GO:0016887">
    <property type="term" value="F:ATP hydrolysis activity"/>
    <property type="evidence" value="ECO:0007669"/>
    <property type="project" value="InterPro"/>
</dbReference>
<gene>
    <name evidence="7" type="ORF">BXY45_106147</name>
</gene>
<feature type="compositionally biased region" description="Basic and acidic residues" evidence="5">
    <location>
        <begin position="629"/>
        <end position="642"/>
    </location>
</feature>
<keyword evidence="7" id="KW-0540">Nuclease</keyword>
<name>A0A316AAI9_9ACTN</name>
<keyword evidence="8" id="KW-1185">Reference proteome</keyword>
<feature type="region of interest" description="Disordered" evidence="5">
    <location>
        <begin position="229"/>
        <end position="259"/>
    </location>
</feature>
<dbReference type="Pfam" id="PF13476">
    <property type="entry name" value="AAA_23"/>
    <property type="match status" value="1"/>
</dbReference>
<dbReference type="PANTHER" id="PTHR32114">
    <property type="entry name" value="ABC TRANSPORTER ABCH.3"/>
    <property type="match status" value="1"/>
</dbReference>